<evidence type="ECO:0000256" key="2">
    <source>
        <dbReference type="ARBA" id="ARBA00009965"/>
    </source>
</evidence>
<feature type="transmembrane region" description="Helical" evidence="9">
    <location>
        <begin position="131"/>
        <end position="156"/>
    </location>
</feature>
<evidence type="ECO:0000256" key="7">
    <source>
        <dbReference type="ARBA" id="ARBA00023136"/>
    </source>
</evidence>
<keyword evidence="11" id="KW-1185">Reference proteome</keyword>
<sequence length="552" mass="60165">MDRPEQQQQEINDVVPTSWGGASNRIASVNLQGKPQAANMDPHQTHQKPGWRKFLSYVGPGFLVSLAYLDPGNLETDLQAGADHGYELLWVILIGLIFALIIQSLAANLGVSTGKHLSELCKAEYPKYVKLCLWLLAEIAVIAADIPEVIGTAFALNILFHLPLWVGVLCTGLSTLVLLGLQRYGVRKLEMLIAMLVFVMAGCFFVEMVHVKPPATQVIKGMSVPKLSGQAATGDAIALMGALVMPHNLFLHSALVLSRKVPNSVRGINDACRYFLIESGFAMFVAFLINVAVVSVSGTVCSAHNLSHQEEDRCSDLTLNSASFLLQNVLGKSSSTLYAIALLASGQSSAITGTYAGQYVMQGFLDLKMRKWIRNLVTRCIAITPSLIVSIIGGSQGAGRLIIIASMILSFELPFALIPLLKFSSSSTKMGPHENSIFIIVFSWILGLGIIGINVYYLSTAFVGWLIHNHLPKVGNVFIGIIVFPLMAIYVLAVIYLTYRKDTVLTFIEPMKDDPTVQANNMEDGRVGKSNEALEMDQVPYREDLSDIPLPE</sequence>
<comment type="similarity">
    <text evidence="2">Belongs to the NRAMP (TC 2.A.55) family.</text>
</comment>
<dbReference type="EMBL" id="JARPOI010000016">
    <property type="protein sequence ID" value="KAJ9146266.1"/>
    <property type="molecule type" value="Genomic_DNA"/>
</dbReference>
<dbReference type="HAMAP" id="MF_00221">
    <property type="entry name" value="NRAMP"/>
    <property type="match status" value="1"/>
</dbReference>
<feature type="transmembrane region" description="Helical" evidence="9">
    <location>
        <begin position="162"/>
        <end position="181"/>
    </location>
</feature>
<keyword evidence="5 9" id="KW-1133">Transmembrane helix</keyword>
<protein>
    <submittedName>
        <fullName evidence="10">Uncharacterized protein</fullName>
    </submittedName>
</protein>
<evidence type="ECO:0000256" key="1">
    <source>
        <dbReference type="ARBA" id="ARBA00004141"/>
    </source>
</evidence>
<dbReference type="NCBIfam" id="TIGR01197">
    <property type="entry name" value="nramp"/>
    <property type="match status" value="1"/>
</dbReference>
<dbReference type="NCBIfam" id="NF001923">
    <property type="entry name" value="PRK00701.1"/>
    <property type="match status" value="1"/>
</dbReference>
<comment type="caution">
    <text evidence="10">The sequence shown here is derived from an EMBL/GenBank/DDBJ whole genome shotgun (WGS) entry which is preliminary data.</text>
</comment>
<proteinExistence type="inferred from homology"/>
<evidence type="ECO:0000256" key="6">
    <source>
        <dbReference type="ARBA" id="ARBA00023065"/>
    </source>
</evidence>
<evidence type="ECO:0000313" key="11">
    <source>
        <dbReference type="Proteomes" id="UP001174677"/>
    </source>
</evidence>
<dbReference type="PANTHER" id="PTHR11706">
    <property type="entry name" value="SOLUTE CARRIER PROTEIN FAMILY 11 MEMBER"/>
    <property type="match status" value="1"/>
</dbReference>
<evidence type="ECO:0000256" key="3">
    <source>
        <dbReference type="ARBA" id="ARBA00022448"/>
    </source>
</evidence>
<feature type="transmembrane region" description="Helical" evidence="9">
    <location>
        <begin position="193"/>
        <end position="211"/>
    </location>
</feature>
<dbReference type="NCBIfam" id="NF037982">
    <property type="entry name" value="Nramp_1"/>
    <property type="match status" value="1"/>
</dbReference>
<feature type="transmembrane region" description="Helical" evidence="9">
    <location>
        <begin position="435"/>
        <end position="457"/>
    </location>
</feature>
<feature type="transmembrane region" description="Helical" evidence="9">
    <location>
        <begin position="336"/>
        <end position="356"/>
    </location>
</feature>
<organism evidence="10 11">
    <name type="scientific">Hevea brasiliensis</name>
    <name type="common">Para rubber tree</name>
    <name type="synonym">Siphonia brasiliensis</name>
    <dbReference type="NCBI Taxonomy" id="3981"/>
    <lineage>
        <taxon>Eukaryota</taxon>
        <taxon>Viridiplantae</taxon>
        <taxon>Streptophyta</taxon>
        <taxon>Embryophyta</taxon>
        <taxon>Tracheophyta</taxon>
        <taxon>Spermatophyta</taxon>
        <taxon>Magnoliopsida</taxon>
        <taxon>eudicotyledons</taxon>
        <taxon>Gunneridae</taxon>
        <taxon>Pentapetalae</taxon>
        <taxon>rosids</taxon>
        <taxon>fabids</taxon>
        <taxon>Malpighiales</taxon>
        <taxon>Euphorbiaceae</taxon>
        <taxon>Crotonoideae</taxon>
        <taxon>Micrandreae</taxon>
        <taxon>Hevea</taxon>
    </lineage>
</organism>
<evidence type="ECO:0000256" key="8">
    <source>
        <dbReference type="SAM" id="MobiDB-lite"/>
    </source>
</evidence>
<feature type="transmembrane region" description="Helical" evidence="9">
    <location>
        <begin position="401"/>
        <end position="423"/>
    </location>
</feature>
<feature type="region of interest" description="Disordered" evidence="8">
    <location>
        <begin position="519"/>
        <end position="552"/>
    </location>
</feature>
<dbReference type="Proteomes" id="UP001174677">
    <property type="component" value="Chromosome 16"/>
</dbReference>
<feature type="transmembrane region" description="Helical" evidence="9">
    <location>
        <begin position="89"/>
        <end position="111"/>
    </location>
</feature>
<keyword evidence="4 9" id="KW-0812">Transmembrane</keyword>
<reference evidence="10" key="1">
    <citation type="journal article" date="2023" name="Plant Biotechnol. J.">
        <title>Chromosome-level wild Hevea brasiliensis genome provides new tools for genomic-assisted breeding and valuable loci to elevate rubber yield.</title>
        <authorList>
            <person name="Cheng H."/>
            <person name="Song X."/>
            <person name="Hu Y."/>
            <person name="Wu T."/>
            <person name="Yang Q."/>
            <person name="An Z."/>
            <person name="Feng S."/>
            <person name="Deng Z."/>
            <person name="Wu W."/>
            <person name="Zeng X."/>
            <person name="Tu M."/>
            <person name="Wang X."/>
            <person name="Huang H."/>
        </authorList>
    </citation>
    <scope>NUCLEOTIDE SEQUENCE</scope>
    <source>
        <strain evidence="10">MT/VB/25A 57/8</strain>
    </source>
</reference>
<evidence type="ECO:0000256" key="9">
    <source>
        <dbReference type="SAM" id="Phobius"/>
    </source>
</evidence>
<gene>
    <name evidence="10" type="ORF">P3X46_028553</name>
</gene>
<name>A0ABQ9KPD8_HEVBR</name>
<dbReference type="InterPro" id="IPR001046">
    <property type="entry name" value="NRAMP_fam"/>
</dbReference>
<feature type="transmembrane region" description="Helical" evidence="9">
    <location>
        <begin position="272"/>
        <end position="296"/>
    </location>
</feature>
<feature type="transmembrane region" description="Helical" evidence="9">
    <location>
        <begin position="54"/>
        <end position="69"/>
    </location>
</feature>
<evidence type="ECO:0000256" key="4">
    <source>
        <dbReference type="ARBA" id="ARBA00022692"/>
    </source>
</evidence>
<dbReference type="PRINTS" id="PR00447">
    <property type="entry name" value="NATRESASSCMP"/>
</dbReference>
<accession>A0ABQ9KPD8</accession>
<keyword evidence="3" id="KW-0813">Transport</keyword>
<feature type="transmembrane region" description="Helical" evidence="9">
    <location>
        <begin position="477"/>
        <end position="499"/>
    </location>
</feature>
<comment type="subcellular location">
    <subcellularLocation>
        <location evidence="1">Membrane</location>
        <topology evidence="1">Multi-pass membrane protein</topology>
    </subcellularLocation>
</comment>
<evidence type="ECO:0000313" key="10">
    <source>
        <dbReference type="EMBL" id="KAJ9146266.1"/>
    </source>
</evidence>
<evidence type="ECO:0000256" key="5">
    <source>
        <dbReference type="ARBA" id="ARBA00022989"/>
    </source>
</evidence>
<dbReference type="Pfam" id="PF01566">
    <property type="entry name" value="Nramp"/>
    <property type="match status" value="1"/>
</dbReference>
<feature type="transmembrane region" description="Helical" evidence="9">
    <location>
        <begin position="376"/>
        <end position="395"/>
    </location>
</feature>
<feature type="transmembrane region" description="Helical" evidence="9">
    <location>
        <begin position="231"/>
        <end position="251"/>
    </location>
</feature>
<keyword evidence="6" id="KW-0406">Ion transport</keyword>
<keyword evidence="7 9" id="KW-0472">Membrane</keyword>
<dbReference type="PANTHER" id="PTHR11706:SF77">
    <property type="entry name" value="METAL TRANSPORTER NRAMP5"/>
    <property type="match status" value="1"/>
</dbReference>